<dbReference type="Proteomes" id="UP001597221">
    <property type="component" value="Unassembled WGS sequence"/>
</dbReference>
<dbReference type="PANTHER" id="PTHR45586:SF15">
    <property type="entry name" value="TPR REPEAT-CONTAINING PROTEIN YPIA"/>
    <property type="match status" value="1"/>
</dbReference>
<keyword evidence="2 3" id="KW-0802">TPR repeat</keyword>
<dbReference type="InterPro" id="IPR011990">
    <property type="entry name" value="TPR-like_helical_dom_sf"/>
</dbReference>
<dbReference type="Gene3D" id="1.25.40.10">
    <property type="entry name" value="Tetratricopeptide repeat domain"/>
    <property type="match status" value="4"/>
</dbReference>
<organism evidence="4 5">
    <name type="scientific">Oceanobacillus luteolus</name>
    <dbReference type="NCBI Taxonomy" id="1274358"/>
    <lineage>
        <taxon>Bacteria</taxon>
        <taxon>Bacillati</taxon>
        <taxon>Bacillota</taxon>
        <taxon>Bacilli</taxon>
        <taxon>Bacillales</taxon>
        <taxon>Bacillaceae</taxon>
        <taxon>Oceanobacillus</taxon>
    </lineage>
</organism>
<dbReference type="SUPFAM" id="SSF81901">
    <property type="entry name" value="HCP-like"/>
    <property type="match status" value="1"/>
</dbReference>
<dbReference type="PROSITE" id="PS50005">
    <property type="entry name" value="TPR"/>
    <property type="match status" value="1"/>
</dbReference>
<dbReference type="SUPFAM" id="SSF48452">
    <property type="entry name" value="TPR-like"/>
    <property type="match status" value="1"/>
</dbReference>
<reference evidence="5" key="1">
    <citation type="journal article" date="2019" name="Int. J. Syst. Evol. Microbiol.">
        <title>The Global Catalogue of Microorganisms (GCM) 10K type strain sequencing project: providing services to taxonomists for standard genome sequencing and annotation.</title>
        <authorList>
            <consortium name="The Broad Institute Genomics Platform"/>
            <consortium name="The Broad Institute Genome Sequencing Center for Infectious Disease"/>
            <person name="Wu L."/>
            <person name="Ma J."/>
        </authorList>
    </citation>
    <scope>NUCLEOTIDE SEQUENCE [LARGE SCALE GENOMIC DNA]</scope>
    <source>
        <strain evidence="5">CGMCC 1.12376</strain>
    </source>
</reference>
<dbReference type="Pfam" id="PF13429">
    <property type="entry name" value="TPR_15"/>
    <property type="match status" value="1"/>
</dbReference>
<keyword evidence="1" id="KW-0677">Repeat</keyword>
<feature type="repeat" description="TPR" evidence="3">
    <location>
        <begin position="201"/>
        <end position="234"/>
    </location>
</feature>
<evidence type="ECO:0000313" key="4">
    <source>
        <dbReference type="EMBL" id="MFD1608348.1"/>
    </source>
</evidence>
<proteinExistence type="predicted"/>
<dbReference type="PANTHER" id="PTHR45586">
    <property type="entry name" value="TPR REPEAT-CONTAINING PROTEIN PA4667"/>
    <property type="match status" value="1"/>
</dbReference>
<evidence type="ECO:0000256" key="2">
    <source>
        <dbReference type="ARBA" id="ARBA00022803"/>
    </source>
</evidence>
<name>A0ABW4HRS5_9BACI</name>
<dbReference type="InterPro" id="IPR051012">
    <property type="entry name" value="CellSynth/LPSAsmb/PSIAsmb"/>
</dbReference>
<sequence length="419" mass="48401">MDTILQAIELVEQNDINQALNLLEEYIPQANDDEKFTIAELYLKWGLLNEAEIILTDLLQKYPDESDVKLLLVDIYIEKEQDELAISLLDDISEEDPAYIQALVQLADLYQAQGLFEVAEQKLLEAKQKLPNEVIIDFALGELFFSIGEYIKAVTYFEKVVKEHDLLADVSIKDRLAESYAGVGEYEKALEFFEAGSDKSPDKFFKFGVTANQAERYDIAITAWKRVIEIDPYYHTVYENLAEALNKEGMPAEAFEIAKKGLQHDSFNKHLYFLTGNLAHQLNDDRLSEEYVREAIALDPDYLEAILFLLEFLKERNRHSEIIELITSIKSTGSLESLYDWELAKAYTEEEKYKEALSSYREAYQNLSDDPDFLKEYGYFLTEEGLISEAIDVLNKYLNFVPDDYIVEEYLSRLQAQDD</sequence>
<dbReference type="RefSeq" id="WP_379597648.1">
    <property type="nucleotide sequence ID" value="NZ_JBHUDE010000049.1"/>
</dbReference>
<accession>A0ABW4HRS5</accession>
<evidence type="ECO:0000256" key="3">
    <source>
        <dbReference type="PROSITE-ProRule" id="PRU00339"/>
    </source>
</evidence>
<protein>
    <submittedName>
        <fullName evidence="4">Tetratricopeptide repeat protein</fullName>
    </submittedName>
</protein>
<dbReference type="EMBL" id="JBHUDE010000049">
    <property type="protein sequence ID" value="MFD1608348.1"/>
    <property type="molecule type" value="Genomic_DNA"/>
</dbReference>
<evidence type="ECO:0000313" key="5">
    <source>
        <dbReference type="Proteomes" id="UP001597221"/>
    </source>
</evidence>
<evidence type="ECO:0000256" key="1">
    <source>
        <dbReference type="ARBA" id="ARBA00022737"/>
    </source>
</evidence>
<dbReference type="SMART" id="SM00028">
    <property type="entry name" value="TPR"/>
    <property type="match status" value="7"/>
</dbReference>
<dbReference type="InterPro" id="IPR019734">
    <property type="entry name" value="TPR_rpt"/>
</dbReference>
<gene>
    <name evidence="4" type="ORF">ACFSBH_11830</name>
</gene>
<dbReference type="Pfam" id="PF25058">
    <property type="entry name" value="ARM_TT21"/>
    <property type="match status" value="1"/>
</dbReference>
<keyword evidence="5" id="KW-1185">Reference proteome</keyword>
<comment type="caution">
    <text evidence="4">The sequence shown here is derived from an EMBL/GenBank/DDBJ whole genome shotgun (WGS) entry which is preliminary data.</text>
</comment>